<dbReference type="AlphaFoldDB" id="G4Q4A4"/>
<accession>G4Q4A4</accession>
<feature type="region of interest" description="Disordered" evidence="1">
    <location>
        <begin position="38"/>
        <end position="57"/>
    </location>
</feature>
<dbReference type="Proteomes" id="UP000007093">
    <property type="component" value="Chromosome"/>
</dbReference>
<organism evidence="2 3">
    <name type="scientific">Acidaminococcus intestini (strain RyC-MR95)</name>
    <dbReference type="NCBI Taxonomy" id="568816"/>
    <lineage>
        <taxon>Bacteria</taxon>
        <taxon>Bacillati</taxon>
        <taxon>Bacillota</taxon>
        <taxon>Negativicutes</taxon>
        <taxon>Acidaminococcales</taxon>
        <taxon>Acidaminococcaceae</taxon>
        <taxon>Acidaminococcus</taxon>
    </lineage>
</organism>
<dbReference type="EMBL" id="CP003058">
    <property type="protein sequence ID" value="AEQ21898.1"/>
    <property type="molecule type" value="Genomic_DNA"/>
</dbReference>
<proteinExistence type="predicted"/>
<name>G4Q4A4_ACIIR</name>
<sequence>MSPKEKGDRMKMGFCAPPFQLISVSTGKSLFYQKTRKNACSSSGHPKERFHKKTWQV</sequence>
<keyword evidence="3" id="KW-1185">Reference proteome</keyword>
<evidence type="ECO:0000313" key="3">
    <source>
        <dbReference type="Proteomes" id="UP000007093"/>
    </source>
</evidence>
<feature type="compositionally biased region" description="Basic residues" evidence="1">
    <location>
        <begin position="48"/>
        <end position="57"/>
    </location>
</feature>
<dbReference type="KEGG" id="ain:Acin_0660"/>
<reference evidence="2 3" key="1">
    <citation type="journal article" date="2011" name="J. Bacteriol.">
        <title>Complete genome sequence of Acidaminococcus intestini RYC-MR95, a Gram-negative bacterium from the phylum Firmicutes.</title>
        <authorList>
            <person name="D'Auria G."/>
            <person name="Galan J.C."/>
            <person name="Rodriguez-Alcayna M."/>
            <person name="Moya A."/>
            <person name="Baquero F."/>
            <person name="Latorre A."/>
        </authorList>
    </citation>
    <scope>NUCLEOTIDE SEQUENCE [LARGE SCALE GENOMIC DNA]</scope>
    <source>
        <strain evidence="2 3">RyC-MR95</strain>
    </source>
</reference>
<dbReference type="InParanoid" id="G4Q4A4"/>
<protein>
    <submittedName>
        <fullName evidence="2">Uncharacterized protein</fullName>
    </submittedName>
</protein>
<dbReference type="STRING" id="568816.Acin_0660"/>
<dbReference type="HOGENOM" id="CLU_2986035_0_0_9"/>
<gene>
    <name evidence="2" type="ordered locus">Acin_0660</name>
</gene>
<evidence type="ECO:0000313" key="2">
    <source>
        <dbReference type="EMBL" id="AEQ21898.1"/>
    </source>
</evidence>
<evidence type="ECO:0000256" key="1">
    <source>
        <dbReference type="SAM" id="MobiDB-lite"/>
    </source>
</evidence>